<name>A0A5E4T8U2_9BURK</name>
<dbReference type="InterPro" id="IPR042111">
    <property type="entry name" value="Adenylosuccinate_synth_dom3"/>
</dbReference>
<comment type="similarity">
    <text evidence="7">Belongs to the adenylosuccinate synthetase family.</text>
</comment>
<feature type="binding site" evidence="7">
    <location>
        <begin position="365"/>
        <end position="371"/>
    </location>
    <ligand>
        <name>substrate</name>
    </ligand>
</feature>
<evidence type="ECO:0000313" key="9">
    <source>
        <dbReference type="Proteomes" id="UP000400981"/>
    </source>
</evidence>
<keyword evidence="4 7" id="KW-0658">Purine biosynthesis</keyword>
<comment type="catalytic activity">
    <reaction evidence="7">
        <text>IMP + L-aspartate + GTP = N(6)-(1,2-dicarboxyethyl)-AMP + GDP + phosphate + 2 H(+)</text>
        <dbReference type="Rhea" id="RHEA:15753"/>
        <dbReference type="ChEBI" id="CHEBI:15378"/>
        <dbReference type="ChEBI" id="CHEBI:29991"/>
        <dbReference type="ChEBI" id="CHEBI:37565"/>
        <dbReference type="ChEBI" id="CHEBI:43474"/>
        <dbReference type="ChEBI" id="CHEBI:57567"/>
        <dbReference type="ChEBI" id="CHEBI:58053"/>
        <dbReference type="ChEBI" id="CHEBI:58189"/>
        <dbReference type="EC" id="6.3.4.4"/>
    </reaction>
</comment>
<dbReference type="SMART" id="SM00788">
    <property type="entry name" value="Adenylsucc_synt"/>
    <property type="match status" value="1"/>
</dbReference>
<dbReference type="InterPro" id="IPR042110">
    <property type="entry name" value="Adenylosuccinate_synth_dom2"/>
</dbReference>
<evidence type="ECO:0000256" key="3">
    <source>
        <dbReference type="ARBA" id="ARBA00022741"/>
    </source>
</evidence>
<dbReference type="RefSeq" id="WP_150588449.1">
    <property type="nucleotide sequence ID" value="NZ_CABPSH010000002.1"/>
</dbReference>
<dbReference type="AlphaFoldDB" id="A0A5E4T8U2"/>
<feature type="binding site" evidence="7">
    <location>
        <begin position="471"/>
        <end position="473"/>
    </location>
    <ligand>
        <name>GTP</name>
        <dbReference type="ChEBI" id="CHEBI:37565"/>
    </ligand>
</feature>
<feature type="binding site" description="in other chain" evidence="7">
    <location>
        <position position="153"/>
    </location>
    <ligand>
        <name>IMP</name>
        <dbReference type="ChEBI" id="CHEBI:58053"/>
        <note>ligand shared between dimeric partners</note>
    </ligand>
</feature>
<feature type="binding site" description="in other chain" evidence="7">
    <location>
        <position position="254"/>
    </location>
    <ligand>
        <name>IMP</name>
        <dbReference type="ChEBI" id="CHEBI:58053"/>
        <note>ligand shared between dimeric partners</note>
    </ligand>
</feature>
<evidence type="ECO:0000256" key="7">
    <source>
        <dbReference type="HAMAP-Rule" id="MF_00011"/>
    </source>
</evidence>
<keyword evidence="9" id="KW-1185">Reference proteome</keyword>
<comment type="function">
    <text evidence="7">Plays an important role in the de novo pathway of purine nucleotide biosynthesis. Catalyzes the first committed step in the biosynthesis of AMP from IMP.</text>
</comment>
<gene>
    <name evidence="8" type="primary">purA_1</name>
    <name evidence="7" type="synonym">purA</name>
    <name evidence="8" type="ORF">PEP31012_01233</name>
</gene>
<keyword evidence="5 7" id="KW-0460">Magnesium</keyword>
<feature type="binding site" evidence="7">
    <location>
        <begin position="41"/>
        <end position="47"/>
    </location>
    <ligand>
        <name>GTP</name>
        <dbReference type="ChEBI" id="CHEBI:37565"/>
    </ligand>
</feature>
<feature type="active site" description="Proton donor" evidence="7">
    <location>
        <position position="70"/>
    </location>
</feature>
<dbReference type="GO" id="GO:0044208">
    <property type="term" value="P:'de novo' AMP biosynthetic process"/>
    <property type="evidence" value="ECO:0007669"/>
    <property type="project" value="UniProtKB-UniRule"/>
</dbReference>
<protein>
    <recommendedName>
        <fullName evidence="7">Adenylosuccinate synthetase</fullName>
        <shortName evidence="7">AMPSase</shortName>
        <shortName evidence="7">AdSS</shortName>
        <ecNumber evidence="7">6.3.4.4</ecNumber>
    </recommendedName>
    <alternativeName>
        <fullName evidence="7">IMP--aspartate ligase</fullName>
    </alternativeName>
</protein>
<dbReference type="InterPro" id="IPR001114">
    <property type="entry name" value="Adenylosuccinate_synthetase"/>
</dbReference>
<dbReference type="HAMAP" id="MF_00011">
    <property type="entry name" value="Adenylosucc_synth"/>
    <property type="match status" value="1"/>
</dbReference>
<feature type="binding site" evidence="7">
    <location>
        <position position="371"/>
    </location>
    <ligand>
        <name>GTP</name>
        <dbReference type="ChEBI" id="CHEBI:37565"/>
    </ligand>
</feature>
<dbReference type="OrthoDB" id="9807553at2"/>
<feature type="binding site" description="in other chain" evidence="7">
    <location>
        <position position="369"/>
    </location>
    <ligand>
        <name>IMP</name>
        <dbReference type="ChEBI" id="CHEBI:58053"/>
        <note>ligand shared between dimeric partners</note>
    </ligand>
</feature>
<keyword evidence="6 7" id="KW-0342">GTP-binding</keyword>
<dbReference type="GO" id="GO:0004019">
    <property type="term" value="F:adenylosuccinate synthase activity"/>
    <property type="evidence" value="ECO:0007669"/>
    <property type="project" value="UniProtKB-UniRule"/>
</dbReference>
<feature type="binding site" description="in other chain" evidence="7">
    <location>
        <position position="269"/>
    </location>
    <ligand>
        <name>IMP</name>
        <dbReference type="ChEBI" id="CHEBI:58053"/>
        <note>ligand shared between dimeric partners</note>
    </ligand>
</feature>
<dbReference type="InterPro" id="IPR042109">
    <property type="entry name" value="Adenylosuccinate_synth_dom1"/>
</dbReference>
<dbReference type="SUPFAM" id="SSF52540">
    <property type="entry name" value="P-loop containing nucleoside triphosphate hydrolases"/>
    <property type="match status" value="1"/>
</dbReference>
<comment type="pathway">
    <text evidence="7">Purine metabolism; AMP biosynthesis via de novo pathway; AMP from IMP: step 1/2.</text>
</comment>
<feature type="binding site" evidence="7">
    <location>
        <begin position="69"/>
        <end position="71"/>
    </location>
    <ligand>
        <name>GTP</name>
        <dbReference type="ChEBI" id="CHEBI:37565"/>
    </ligand>
</feature>
<dbReference type="GO" id="GO:0005737">
    <property type="term" value="C:cytoplasm"/>
    <property type="evidence" value="ECO:0007669"/>
    <property type="project" value="UniProtKB-SubCell"/>
</dbReference>
<dbReference type="Gene3D" id="1.10.300.10">
    <property type="entry name" value="Adenylosuccinate Synthetase, subunit A, domain 2"/>
    <property type="match status" value="1"/>
</dbReference>
<proteinExistence type="inferred from homology"/>
<dbReference type="PANTHER" id="PTHR11846">
    <property type="entry name" value="ADENYLOSUCCINATE SYNTHETASE"/>
    <property type="match status" value="1"/>
</dbReference>
<dbReference type="CDD" id="cd03108">
    <property type="entry name" value="AdSS"/>
    <property type="match status" value="1"/>
</dbReference>
<dbReference type="EMBL" id="CABPSH010000002">
    <property type="protein sequence ID" value="VVD83642.1"/>
    <property type="molecule type" value="Genomic_DNA"/>
</dbReference>
<reference evidence="8 9" key="1">
    <citation type="submission" date="2019-08" db="EMBL/GenBank/DDBJ databases">
        <authorList>
            <person name="Peeters C."/>
        </authorList>
    </citation>
    <scope>NUCLEOTIDE SEQUENCE [LARGE SCALE GENOMIC DNA]</scope>
    <source>
        <strain evidence="8 9">LMG 31012</strain>
    </source>
</reference>
<comment type="subcellular location">
    <subcellularLocation>
        <location evidence="7">Cytoplasm</location>
    </subcellularLocation>
</comment>
<feature type="binding site" description="in other chain" evidence="7">
    <location>
        <begin position="67"/>
        <end position="70"/>
    </location>
    <ligand>
        <name>IMP</name>
        <dbReference type="ChEBI" id="CHEBI:58053"/>
        <note>ligand shared between dimeric partners</note>
    </ligand>
</feature>
<dbReference type="GO" id="GO:0046040">
    <property type="term" value="P:IMP metabolic process"/>
    <property type="evidence" value="ECO:0007669"/>
    <property type="project" value="TreeGrafter"/>
</dbReference>
<organism evidence="8 9">
    <name type="scientific">Pandoraea eparura</name>
    <dbReference type="NCBI Taxonomy" id="2508291"/>
    <lineage>
        <taxon>Bacteria</taxon>
        <taxon>Pseudomonadati</taxon>
        <taxon>Pseudomonadota</taxon>
        <taxon>Betaproteobacteria</taxon>
        <taxon>Burkholderiales</taxon>
        <taxon>Burkholderiaceae</taxon>
        <taxon>Pandoraea</taxon>
    </lineage>
</organism>
<evidence type="ECO:0000256" key="6">
    <source>
        <dbReference type="ARBA" id="ARBA00023134"/>
    </source>
</evidence>
<feature type="binding site" evidence="7">
    <location>
        <position position="69"/>
    </location>
    <ligand>
        <name>Mg(2+)</name>
        <dbReference type="ChEBI" id="CHEBI:18420"/>
    </ligand>
</feature>
<evidence type="ECO:0000256" key="4">
    <source>
        <dbReference type="ARBA" id="ARBA00022755"/>
    </source>
</evidence>
<dbReference type="Gene3D" id="3.90.170.10">
    <property type="entry name" value="Adenylosuccinate Synthetase, subunit A, domain 3"/>
    <property type="match status" value="1"/>
</dbReference>
<evidence type="ECO:0000256" key="2">
    <source>
        <dbReference type="ARBA" id="ARBA00022723"/>
    </source>
</evidence>
<feature type="binding site" description="in other chain" evidence="7">
    <location>
        <begin position="42"/>
        <end position="45"/>
    </location>
    <ligand>
        <name>IMP</name>
        <dbReference type="ChEBI" id="CHEBI:58053"/>
        <note>ligand shared between dimeric partners</note>
    </ligand>
</feature>
<comment type="cofactor">
    <cofactor evidence="7">
        <name>Mg(2+)</name>
        <dbReference type="ChEBI" id="CHEBI:18420"/>
    </cofactor>
    <text evidence="7">Binds 1 Mg(2+) ion per subunit.</text>
</comment>
<evidence type="ECO:0000256" key="5">
    <source>
        <dbReference type="ARBA" id="ARBA00022842"/>
    </source>
</evidence>
<evidence type="ECO:0000313" key="8">
    <source>
        <dbReference type="EMBL" id="VVD83642.1"/>
    </source>
</evidence>
<accession>A0A5E4T8U2</accession>
<keyword evidence="1 7" id="KW-0436">Ligase</keyword>
<keyword evidence="7" id="KW-0963">Cytoplasm</keyword>
<comment type="subunit">
    <text evidence="7">Homodimer.</text>
</comment>
<dbReference type="GO" id="GO:0000287">
    <property type="term" value="F:magnesium ion binding"/>
    <property type="evidence" value="ECO:0007669"/>
    <property type="project" value="UniProtKB-UniRule"/>
</dbReference>
<dbReference type="EC" id="6.3.4.4" evidence="7"/>
<feature type="binding site" evidence="7">
    <location>
        <position position="167"/>
    </location>
    <ligand>
        <name>IMP</name>
        <dbReference type="ChEBI" id="CHEBI:58053"/>
        <note>ligand shared between dimeric partners</note>
    </ligand>
</feature>
<feature type="binding site" evidence="7">
    <location>
        <begin position="397"/>
        <end position="399"/>
    </location>
    <ligand>
        <name>GTP</name>
        <dbReference type="ChEBI" id="CHEBI:37565"/>
    </ligand>
</feature>
<feature type="active site" description="Proton acceptor" evidence="7">
    <location>
        <position position="42"/>
    </location>
</feature>
<dbReference type="Pfam" id="PF00709">
    <property type="entry name" value="Adenylsucc_synt"/>
    <property type="match status" value="1"/>
</dbReference>
<dbReference type="GO" id="GO:0005525">
    <property type="term" value="F:GTP binding"/>
    <property type="evidence" value="ECO:0007669"/>
    <property type="project" value="UniProtKB-UniRule"/>
</dbReference>
<dbReference type="InterPro" id="IPR027417">
    <property type="entry name" value="P-loop_NTPase"/>
</dbReference>
<keyword evidence="2 7" id="KW-0479">Metal-binding</keyword>
<dbReference type="Proteomes" id="UP000400981">
    <property type="component" value="Unassembled WGS sequence"/>
</dbReference>
<dbReference type="Gene3D" id="3.40.440.10">
    <property type="entry name" value="Adenylosuccinate Synthetase, subunit A, domain 1"/>
    <property type="match status" value="1"/>
</dbReference>
<feature type="binding site" evidence="7">
    <location>
        <position position="42"/>
    </location>
    <ligand>
        <name>Mg(2+)</name>
        <dbReference type="ChEBI" id="CHEBI:18420"/>
    </ligand>
</feature>
<keyword evidence="3 7" id="KW-0547">Nucleotide-binding</keyword>
<dbReference type="PANTHER" id="PTHR11846:SF0">
    <property type="entry name" value="ADENYLOSUCCINATE SYNTHETASE"/>
    <property type="match status" value="1"/>
</dbReference>
<sequence>MTSVTCSASFPAAISASSSAADRASSGAEGFADVLVGLQYGDEGKAKIIDALAAGYDVIARFNGGANAGHTIDTPLGRIALKQLPSGVFHPHATLYIGSGCALNAWKLADEIEQLREMGISLEGRLRISARAALVQPHHIALDRRGGGKIGTTGNGIGPCYADRALRVRNDTRVNLMLGDLLMSEADTVASMRDVFTSMINAEGGTSPWIAEMSDLLLSLPRVADTLRAYVEPDRGWLANRVKQGARVLFEGAQSVLLDVVDGCQPYVTSSHTVPAYAYVGGDLSPKYHRRTIGVAKAIMSRVGRGPFPSELGGERSAQYCDEASQSHVGVTEEQTRFSPDRLLRSDDPFDVGTALRMLTREYGTGTGRPRRIGMLDLAQLREVVKVHAVDCVYLNKVDCLAHYFHSTYQGVPMRVHRDVMSSGVMSDVMIYPGLTERSLALGREGTVDSAMHGFIDFVERQIGAPLAGIGLGPERASLVSLAAHPLTTVAAVSPHV</sequence>
<evidence type="ECO:0000256" key="1">
    <source>
        <dbReference type="ARBA" id="ARBA00022598"/>
    </source>
</evidence>
<dbReference type="UniPathway" id="UPA00075">
    <property type="reaction ID" value="UER00335"/>
</dbReference>